<dbReference type="Proteomes" id="UP001627154">
    <property type="component" value="Unassembled WGS sequence"/>
</dbReference>
<dbReference type="InterPro" id="IPR015943">
    <property type="entry name" value="WD40/YVTN_repeat-like_dom_sf"/>
</dbReference>
<keyword evidence="3" id="KW-1185">Reference proteome</keyword>
<dbReference type="Gene3D" id="2.130.10.10">
    <property type="entry name" value="YVTN repeat-like/Quinoprotein amine dehydrogenase"/>
    <property type="match status" value="3"/>
</dbReference>
<accession>A0ABD2X7V4</accession>
<dbReference type="EMBL" id="JBJJXI010000050">
    <property type="protein sequence ID" value="KAL3400949.1"/>
    <property type="molecule type" value="Genomic_DNA"/>
</dbReference>
<feature type="repeat" description="WD" evidence="1">
    <location>
        <begin position="300"/>
        <end position="334"/>
    </location>
</feature>
<keyword evidence="1" id="KW-0853">WD repeat</keyword>
<protein>
    <submittedName>
        <fullName evidence="2">Uncharacterized protein</fullName>
    </submittedName>
</protein>
<feature type="repeat" description="WD" evidence="1">
    <location>
        <begin position="452"/>
        <end position="483"/>
    </location>
</feature>
<dbReference type="PANTHER" id="PTHR19847:SF7">
    <property type="entry name" value="DDB1- AND CUL4-ASSOCIATED FACTOR 11"/>
    <property type="match status" value="1"/>
</dbReference>
<evidence type="ECO:0000313" key="3">
    <source>
        <dbReference type="Proteomes" id="UP001627154"/>
    </source>
</evidence>
<dbReference type="SUPFAM" id="SSF50978">
    <property type="entry name" value="WD40 repeat-like"/>
    <property type="match status" value="1"/>
</dbReference>
<dbReference type="PANTHER" id="PTHR19847">
    <property type="entry name" value="DDB1- AND CUL4-ASSOCIATED FACTOR 11"/>
    <property type="match status" value="1"/>
</dbReference>
<comment type="caution">
    <text evidence="2">The sequence shown here is derived from an EMBL/GenBank/DDBJ whole genome shotgun (WGS) entry which is preliminary data.</text>
</comment>
<dbReference type="SMART" id="SM00320">
    <property type="entry name" value="WD40"/>
    <property type="match status" value="7"/>
</dbReference>
<name>A0ABD2X7V4_9HYME</name>
<dbReference type="InterPro" id="IPR051859">
    <property type="entry name" value="DCAF"/>
</dbReference>
<dbReference type="PROSITE" id="PS50082">
    <property type="entry name" value="WD_REPEATS_2"/>
    <property type="match status" value="3"/>
</dbReference>
<gene>
    <name evidence="2" type="ORF">TKK_006068</name>
</gene>
<dbReference type="InterPro" id="IPR001680">
    <property type="entry name" value="WD40_rpt"/>
</dbReference>
<evidence type="ECO:0000256" key="1">
    <source>
        <dbReference type="PROSITE-ProRule" id="PRU00221"/>
    </source>
</evidence>
<dbReference type="InterPro" id="IPR036322">
    <property type="entry name" value="WD40_repeat_dom_sf"/>
</dbReference>
<dbReference type="Pfam" id="PF00400">
    <property type="entry name" value="WD40"/>
    <property type="match status" value="3"/>
</dbReference>
<dbReference type="PROSITE" id="PS50294">
    <property type="entry name" value="WD_REPEATS_REGION"/>
    <property type="match status" value="3"/>
</dbReference>
<reference evidence="2 3" key="1">
    <citation type="journal article" date="2024" name="bioRxiv">
        <title>A reference genome for Trichogramma kaykai: A tiny desert-dwelling parasitoid wasp with competing sex-ratio distorters.</title>
        <authorList>
            <person name="Culotta J."/>
            <person name="Lindsey A.R."/>
        </authorList>
    </citation>
    <scope>NUCLEOTIDE SEQUENCE [LARGE SCALE GENOMIC DNA]</scope>
    <source>
        <strain evidence="2 3">KSX58</strain>
    </source>
</reference>
<feature type="repeat" description="WD" evidence="1">
    <location>
        <begin position="252"/>
        <end position="285"/>
    </location>
</feature>
<sequence>MSDTDSPSLSSDGEAEDYSFITREPKNLALACSTDKLERSDLAQSIRVACGITSENKQSVLSLLKYRECGINFSSGTKSMITGQYLPNTYQRIKKFSSKPFCGIYSKNGQHFLATVQDKDVYLFRVNSRVYSKTKRFSIPSYGWSIVDAAFSSDDRYFVYSGWSDNGINCLRYFLFMNFTSTHRNFFMVQVYLHAVHGNTNERESLLIKDDRRMRFCIFSIKFSSDDRELLCGGNDECLYIYDRELKTKIRVKNHRFDVNSVAYADKSSQILFSAGDDGLCRVWDRRLLNVNHPKPVGIHTGHQGSITHIEPRGDGTYYITNSKDQTIKLWDTRVFSSSEAQKEARHIVINANIAWDYRWQNVPKSLLNPPRLIKGDTSVMTYRGHIVSQTLIRCRFSPTETTGQRFICTGDGCGRIISKFEKISNASSIEINFFNFISVYDVLSGKIIHWCAGHEALVRDVNWHPHHPEIVSTSWDGGVYVWRYQEEPVDNDRNKHCRDMSPK</sequence>
<evidence type="ECO:0000313" key="2">
    <source>
        <dbReference type="EMBL" id="KAL3400949.1"/>
    </source>
</evidence>
<dbReference type="AlphaFoldDB" id="A0ABD2X7V4"/>
<proteinExistence type="predicted"/>
<organism evidence="2 3">
    <name type="scientific">Trichogramma kaykai</name>
    <dbReference type="NCBI Taxonomy" id="54128"/>
    <lineage>
        <taxon>Eukaryota</taxon>
        <taxon>Metazoa</taxon>
        <taxon>Ecdysozoa</taxon>
        <taxon>Arthropoda</taxon>
        <taxon>Hexapoda</taxon>
        <taxon>Insecta</taxon>
        <taxon>Pterygota</taxon>
        <taxon>Neoptera</taxon>
        <taxon>Endopterygota</taxon>
        <taxon>Hymenoptera</taxon>
        <taxon>Apocrita</taxon>
        <taxon>Proctotrupomorpha</taxon>
        <taxon>Chalcidoidea</taxon>
        <taxon>Trichogrammatidae</taxon>
        <taxon>Trichogramma</taxon>
    </lineage>
</organism>